<dbReference type="InterPro" id="IPR004681">
    <property type="entry name" value="TRAP_DctM"/>
</dbReference>
<keyword evidence="3 7" id="KW-0997">Cell inner membrane</keyword>
<dbReference type="EMBL" id="CP019343">
    <property type="protein sequence ID" value="ARN73447.1"/>
    <property type="molecule type" value="Genomic_DNA"/>
</dbReference>
<evidence type="ECO:0000313" key="9">
    <source>
        <dbReference type="EMBL" id="ARN73447.1"/>
    </source>
</evidence>
<comment type="subunit">
    <text evidence="7">The complex comprises the extracytoplasmic solute receptor protein and the two transmembrane proteins.</text>
</comment>
<dbReference type="PANTHER" id="PTHR33362:SF5">
    <property type="entry name" value="C4-DICARBOXYLATE TRAP TRANSPORTER LARGE PERMEASE PROTEIN DCTM"/>
    <property type="match status" value="1"/>
</dbReference>
<evidence type="ECO:0000256" key="2">
    <source>
        <dbReference type="ARBA" id="ARBA00022475"/>
    </source>
</evidence>
<comment type="subcellular location">
    <subcellularLocation>
        <location evidence="1 7">Cell inner membrane</location>
        <topology evidence="1 7">Multi-pass membrane protein</topology>
    </subcellularLocation>
</comment>
<dbReference type="Proteomes" id="UP000193450">
    <property type="component" value="Chromosome"/>
</dbReference>
<proteinExistence type="inferred from homology"/>
<dbReference type="RefSeq" id="WP_085757560.1">
    <property type="nucleotide sequence ID" value="NZ_CP019343.1"/>
</dbReference>
<dbReference type="OrthoDB" id="8627919at2"/>
<keyword evidence="4 7" id="KW-0812">Transmembrane</keyword>
<dbReference type="InterPro" id="IPR010656">
    <property type="entry name" value="DctM"/>
</dbReference>
<evidence type="ECO:0000256" key="4">
    <source>
        <dbReference type="ARBA" id="ARBA00022692"/>
    </source>
</evidence>
<dbReference type="GO" id="GO:0005886">
    <property type="term" value="C:plasma membrane"/>
    <property type="evidence" value="ECO:0007669"/>
    <property type="project" value="UniProtKB-SubCell"/>
</dbReference>
<organism evidence="9 10">
    <name type="scientific">Oceanicoccus sagamiensis</name>
    <dbReference type="NCBI Taxonomy" id="716816"/>
    <lineage>
        <taxon>Bacteria</taxon>
        <taxon>Pseudomonadati</taxon>
        <taxon>Pseudomonadota</taxon>
        <taxon>Gammaproteobacteria</taxon>
        <taxon>Cellvibrionales</taxon>
        <taxon>Spongiibacteraceae</taxon>
        <taxon>Oceanicoccus</taxon>
    </lineage>
</organism>
<feature type="transmembrane region" description="Helical" evidence="7">
    <location>
        <begin position="267"/>
        <end position="290"/>
    </location>
</feature>
<keyword evidence="6 7" id="KW-0472">Membrane</keyword>
<keyword evidence="7" id="KW-0813">Transport</keyword>
<feature type="transmembrane region" description="Helical" evidence="7">
    <location>
        <begin position="113"/>
        <end position="131"/>
    </location>
</feature>
<feature type="transmembrane region" description="Helical" evidence="7">
    <location>
        <begin position="212"/>
        <end position="230"/>
    </location>
</feature>
<dbReference type="Pfam" id="PF06808">
    <property type="entry name" value="DctM"/>
    <property type="match status" value="1"/>
</dbReference>
<comment type="similarity">
    <text evidence="7">Belongs to the TRAP transporter large permease family.</text>
</comment>
<dbReference type="PANTHER" id="PTHR33362">
    <property type="entry name" value="SIALIC ACID TRAP TRANSPORTER PERMEASE PROTEIN SIAT-RELATED"/>
    <property type="match status" value="1"/>
</dbReference>
<keyword evidence="10" id="KW-1185">Reference proteome</keyword>
<feature type="transmembrane region" description="Helical" evidence="7">
    <location>
        <begin position="138"/>
        <end position="158"/>
    </location>
</feature>
<feature type="domain" description="TRAP C4-dicarboxylate transport system permease DctM subunit" evidence="8">
    <location>
        <begin position="7"/>
        <end position="412"/>
    </location>
</feature>
<sequence length="417" mass="45234">MLVFGLLVLVLALLLLRQPVMVILAAVLAYSYYFFSDSELRFIILDAWGALNKEVLLSIPLYLLAGNLMSAGSMAKRITDFLRELTIIVPGGLALSAVLACAVFAAMSGSSTVTLLAVGSVLYPALIAAGYPKRLSIGVLCAAGTLGIIIPPSIPLILYGVMTKASIVDLFLAGFGPAFVLTLLISIYVLLVCRHMPTGKYSIELWYTFKRSILALSAPALVLGGIYSGFFTATEAAVVAVFYTLIIQLLVYKEMKWPDVVQTTEKTCYLIGSLFPVLMLAVCLNMFLTYQQLPDQLVLWLSQYIDTRPTFLLLSNVLLLLTGSIIDIGSAILILAPLLKPIANSLDFNTIHFGIMMIVNLEIGYLTPPMGLNLIIAMSAFNESFLEVCKAAVPFILLMMLGLLIVALVPQLSLFLI</sequence>
<accession>A0A1X9NET1</accession>
<dbReference type="STRING" id="716816.BST96_04550"/>
<reference evidence="9 10" key="1">
    <citation type="submission" date="2016-11" db="EMBL/GenBank/DDBJ databases">
        <title>Trade-off between light-utilization and light-protection in marine flavobacteria.</title>
        <authorList>
            <person name="Kumagai Y."/>
        </authorList>
    </citation>
    <scope>NUCLEOTIDE SEQUENCE [LARGE SCALE GENOMIC DNA]</scope>
    <source>
        <strain evidence="9 10">NBRC 107125</strain>
    </source>
</reference>
<evidence type="ECO:0000256" key="6">
    <source>
        <dbReference type="ARBA" id="ARBA00023136"/>
    </source>
</evidence>
<name>A0A1X9NET1_9GAMM</name>
<dbReference type="NCBIfam" id="TIGR00786">
    <property type="entry name" value="dctM"/>
    <property type="match status" value="1"/>
</dbReference>
<evidence type="ECO:0000256" key="3">
    <source>
        <dbReference type="ARBA" id="ARBA00022519"/>
    </source>
</evidence>
<evidence type="ECO:0000256" key="5">
    <source>
        <dbReference type="ARBA" id="ARBA00022989"/>
    </source>
</evidence>
<protein>
    <recommendedName>
        <fullName evidence="7">TRAP transporter large permease protein</fullName>
    </recommendedName>
</protein>
<feature type="transmembrane region" description="Helical" evidence="7">
    <location>
        <begin position="351"/>
        <end position="371"/>
    </location>
</feature>
<keyword evidence="2" id="KW-1003">Cell membrane</keyword>
<feature type="transmembrane region" description="Helical" evidence="7">
    <location>
        <begin position="391"/>
        <end position="416"/>
    </location>
</feature>
<dbReference type="KEGG" id="osg:BST96_04550"/>
<feature type="transmembrane region" description="Helical" evidence="7">
    <location>
        <begin position="236"/>
        <end position="255"/>
    </location>
</feature>
<dbReference type="AlphaFoldDB" id="A0A1X9NET1"/>
<evidence type="ECO:0000256" key="7">
    <source>
        <dbReference type="RuleBase" id="RU369079"/>
    </source>
</evidence>
<feature type="transmembrane region" description="Helical" evidence="7">
    <location>
        <begin position="87"/>
        <end position="107"/>
    </location>
</feature>
<keyword evidence="5 7" id="KW-1133">Transmembrane helix</keyword>
<dbReference type="PIRSF" id="PIRSF006066">
    <property type="entry name" value="HI0050"/>
    <property type="match status" value="1"/>
</dbReference>
<gene>
    <name evidence="9" type="ORF">BST96_04550</name>
</gene>
<feature type="transmembrane region" description="Helical" evidence="7">
    <location>
        <begin position="170"/>
        <end position="191"/>
    </location>
</feature>
<evidence type="ECO:0000256" key="1">
    <source>
        <dbReference type="ARBA" id="ARBA00004429"/>
    </source>
</evidence>
<evidence type="ECO:0000313" key="10">
    <source>
        <dbReference type="Proteomes" id="UP000193450"/>
    </source>
</evidence>
<feature type="transmembrane region" description="Helical" evidence="7">
    <location>
        <begin position="310"/>
        <end position="339"/>
    </location>
</feature>
<comment type="function">
    <text evidence="7">Part of the tripartite ATP-independent periplasmic (TRAP) transport system.</text>
</comment>
<evidence type="ECO:0000259" key="8">
    <source>
        <dbReference type="Pfam" id="PF06808"/>
    </source>
</evidence>
<comment type="caution">
    <text evidence="7">Lacks conserved residue(s) required for the propagation of feature annotation.</text>
</comment>
<dbReference type="GO" id="GO:0022857">
    <property type="term" value="F:transmembrane transporter activity"/>
    <property type="evidence" value="ECO:0007669"/>
    <property type="project" value="UniProtKB-UniRule"/>
</dbReference>